<organism evidence="1 2">
    <name type="scientific">Corynespora cassiicola Philippines</name>
    <dbReference type="NCBI Taxonomy" id="1448308"/>
    <lineage>
        <taxon>Eukaryota</taxon>
        <taxon>Fungi</taxon>
        <taxon>Dikarya</taxon>
        <taxon>Ascomycota</taxon>
        <taxon>Pezizomycotina</taxon>
        <taxon>Dothideomycetes</taxon>
        <taxon>Pleosporomycetidae</taxon>
        <taxon>Pleosporales</taxon>
        <taxon>Corynesporascaceae</taxon>
        <taxon>Corynespora</taxon>
    </lineage>
</organism>
<evidence type="ECO:0000313" key="2">
    <source>
        <dbReference type="Proteomes" id="UP000240883"/>
    </source>
</evidence>
<evidence type="ECO:0000313" key="1">
    <source>
        <dbReference type="EMBL" id="PSN67122.1"/>
    </source>
</evidence>
<accession>A0A2T2NNV8</accession>
<keyword evidence="2" id="KW-1185">Reference proteome</keyword>
<dbReference type="AlphaFoldDB" id="A0A2T2NNV8"/>
<sequence>MQVSRLEMASRHACMHACVQVAGWVVGGWVSAKVPRGGEVDGEGGAGLSCGLYDVEIHVEESSGRSCVAGRKKKWHILQAEQKKKGQGTLSLFPSRVGKGACKVGTLPWCGSVRVGECGSRGNDRGTAGGELQDSSCAVRV</sequence>
<reference evidence="1 2" key="1">
    <citation type="journal article" date="2018" name="Front. Microbiol.">
        <title>Genome-Wide Analysis of Corynespora cassiicola Leaf Fall Disease Putative Effectors.</title>
        <authorList>
            <person name="Lopez D."/>
            <person name="Ribeiro S."/>
            <person name="Label P."/>
            <person name="Fumanal B."/>
            <person name="Venisse J.S."/>
            <person name="Kohler A."/>
            <person name="de Oliveira R.R."/>
            <person name="Labutti K."/>
            <person name="Lipzen A."/>
            <person name="Lail K."/>
            <person name="Bauer D."/>
            <person name="Ohm R.A."/>
            <person name="Barry K.W."/>
            <person name="Spatafora J."/>
            <person name="Grigoriev I.V."/>
            <person name="Martin F.M."/>
            <person name="Pujade-Renaud V."/>
        </authorList>
    </citation>
    <scope>NUCLEOTIDE SEQUENCE [LARGE SCALE GENOMIC DNA]</scope>
    <source>
        <strain evidence="1 2">Philippines</strain>
    </source>
</reference>
<protein>
    <submittedName>
        <fullName evidence="1">Uncharacterized protein</fullName>
    </submittedName>
</protein>
<gene>
    <name evidence="1" type="ORF">BS50DRAFT_383036</name>
</gene>
<name>A0A2T2NNV8_CORCC</name>
<dbReference type="Proteomes" id="UP000240883">
    <property type="component" value="Unassembled WGS sequence"/>
</dbReference>
<proteinExistence type="predicted"/>
<dbReference type="EMBL" id="KZ678135">
    <property type="protein sequence ID" value="PSN67122.1"/>
    <property type="molecule type" value="Genomic_DNA"/>
</dbReference>